<dbReference type="Proteomes" id="UP000325614">
    <property type="component" value="Chromosome"/>
</dbReference>
<keyword evidence="8" id="KW-1185">Reference proteome</keyword>
<evidence type="ECO:0000256" key="4">
    <source>
        <dbReference type="ARBA" id="ARBA00022989"/>
    </source>
</evidence>
<feature type="transmembrane region" description="Helical" evidence="6">
    <location>
        <begin position="115"/>
        <end position="133"/>
    </location>
</feature>
<evidence type="ECO:0000313" key="7">
    <source>
        <dbReference type="EMBL" id="QFU15088.1"/>
    </source>
</evidence>
<dbReference type="PANTHER" id="PTHR23291:SF50">
    <property type="entry name" value="PROTEIN LIFEGUARD 4"/>
    <property type="match status" value="1"/>
</dbReference>
<evidence type="ECO:0000256" key="6">
    <source>
        <dbReference type="RuleBase" id="RU004379"/>
    </source>
</evidence>
<feature type="transmembrane region" description="Helical" evidence="6">
    <location>
        <begin position="196"/>
        <end position="215"/>
    </location>
</feature>
<accession>A0A5P9JTI8</accession>
<dbReference type="PANTHER" id="PTHR23291">
    <property type="entry name" value="BAX INHIBITOR-RELATED"/>
    <property type="match status" value="1"/>
</dbReference>
<feature type="transmembrane region" description="Helical" evidence="6">
    <location>
        <begin position="33"/>
        <end position="51"/>
    </location>
</feature>
<evidence type="ECO:0000256" key="2">
    <source>
        <dbReference type="ARBA" id="ARBA00010350"/>
    </source>
</evidence>
<evidence type="ECO:0000256" key="5">
    <source>
        <dbReference type="ARBA" id="ARBA00023136"/>
    </source>
</evidence>
<dbReference type="Pfam" id="PF01027">
    <property type="entry name" value="Bax1-I"/>
    <property type="match status" value="1"/>
</dbReference>
<dbReference type="InterPro" id="IPR006214">
    <property type="entry name" value="Bax_inhibitor_1-related"/>
</dbReference>
<name>A0A5P9JTI8_9HYPH</name>
<dbReference type="GO" id="GO:0005886">
    <property type="term" value="C:plasma membrane"/>
    <property type="evidence" value="ECO:0007669"/>
    <property type="project" value="TreeGrafter"/>
</dbReference>
<feature type="transmembrane region" description="Helical" evidence="6">
    <location>
        <begin position="86"/>
        <end position="103"/>
    </location>
</feature>
<dbReference type="EMBL" id="CP045423">
    <property type="protein sequence ID" value="QFU15088.1"/>
    <property type="molecule type" value="Genomic_DNA"/>
</dbReference>
<keyword evidence="4 6" id="KW-1133">Transmembrane helix</keyword>
<reference evidence="7 8" key="1">
    <citation type="submission" date="2019-10" db="EMBL/GenBank/DDBJ databases">
        <title>Isolation, Identification of Microvirga thermotolerans HR1, a novel thermophilic bacterium and Comparative Genomics of the genus Microvirga.</title>
        <authorList>
            <person name="Li J."/>
            <person name="Zhang W."/>
            <person name="Lin M."/>
            <person name="Wang J."/>
        </authorList>
    </citation>
    <scope>NUCLEOTIDE SEQUENCE [LARGE SCALE GENOMIC DNA]</scope>
    <source>
        <strain evidence="7 8">HR1</strain>
    </source>
</reference>
<evidence type="ECO:0000313" key="8">
    <source>
        <dbReference type="Proteomes" id="UP000325614"/>
    </source>
</evidence>
<proteinExistence type="inferred from homology"/>
<dbReference type="CDD" id="cd10432">
    <property type="entry name" value="BI-1-like_bacterial"/>
    <property type="match status" value="1"/>
</dbReference>
<dbReference type="AlphaFoldDB" id="A0A5P9JTI8"/>
<keyword evidence="3 6" id="KW-0812">Transmembrane</keyword>
<comment type="similarity">
    <text evidence="2 6">Belongs to the BI1 family.</text>
</comment>
<protein>
    <submittedName>
        <fullName evidence="7">BAX inhibitor (BI)-1/YccA family protein</fullName>
    </submittedName>
</protein>
<sequence length="265" mass="28158">MQPYEQNQYAAGTGFARTAAQVDQGLRAFMLGVYNNMILGLAISALVALGINMLATTSDPSMAVARMGNVGLTSFGVALYGSPLKWVVALAPLAFIFLFSFRMERMSAAAARGTFFAFAAVMGASLSTLLIVFTGASVVQVFFITAAAFGALSLWGYTTGRSLSGMGSFLVMGLVGLILASLVNLGMVAFGYVVPAFQMIISILGVLIFAGLTAYDTQKLKEMYLYGNYDGEAAAKASIFGALQLYLDFINMFQFLLALLGNRNE</sequence>
<keyword evidence="5 6" id="KW-0472">Membrane</keyword>
<feature type="transmembrane region" description="Helical" evidence="6">
    <location>
        <begin position="139"/>
        <end position="157"/>
    </location>
</feature>
<evidence type="ECO:0000256" key="1">
    <source>
        <dbReference type="ARBA" id="ARBA00004141"/>
    </source>
</evidence>
<evidence type="ECO:0000256" key="3">
    <source>
        <dbReference type="ARBA" id="ARBA00022692"/>
    </source>
</evidence>
<gene>
    <name evidence="7" type="ORF">GDR74_02025</name>
</gene>
<feature type="transmembrane region" description="Helical" evidence="6">
    <location>
        <begin position="169"/>
        <end position="190"/>
    </location>
</feature>
<dbReference type="RefSeq" id="WP_152584738.1">
    <property type="nucleotide sequence ID" value="NZ_CP045423.1"/>
</dbReference>
<organism evidence="7 8">
    <name type="scientific">Microvirga thermotolerans</name>
    <dbReference type="NCBI Taxonomy" id="2651334"/>
    <lineage>
        <taxon>Bacteria</taxon>
        <taxon>Pseudomonadati</taxon>
        <taxon>Pseudomonadota</taxon>
        <taxon>Alphaproteobacteria</taxon>
        <taxon>Hyphomicrobiales</taxon>
        <taxon>Methylobacteriaceae</taxon>
        <taxon>Microvirga</taxon>
    </lineage>
</organism>
<dbReference type="KEGG" id="mico:GDR74_02025"/>
<comment type="subcellular location">
    <subcellularLocation>
        <location evidence="1">Membrane</location>
        <topology evidence="1">Multi-pass membrane protein</topology>
    </subcellularLocation>
</comment>